<name>A0A5E4NST7_9HEMI</name>
<sequence>MISYKYFLIFITMSVIIIDQTESTLKGEEFESGIDDNESSLEDEFEDATSSIQTLGSKLEKEIYIGTLGITKQKKDSLFHYHEVEHFLDFDINKFNTLNEECFLALLVYVKKSLYCDHDAKKKKKNLQEIFKYYVTLARVFSNEFKNVLESDLWAFYKDIRVAIENKVEYAEIDFELAAQLLIEYNKARWQTPKAKEIFTEYKSNTGNVLTKKAYKFCEKNLNTISEISLQYEKELIDHQEFILTLRNINKYNHGFQYLPTISNKFGTLLLLLTREELESLNTKFYEKEEYQMEYIIYYLMKRALEDIFRGIIHILKDIEISPYDIAEPHDFQGKTRVNVELLVLLKHLHNKVIDVTQDMHQLFLEKYQKRFRYRGIRKPYMEDFMSLYKNYEAYKQLFENQWIWLFQSLRHVSEFDQFYNKLFQMSVDEKLSYENLKQIIVEPTMNFEKFFGGVLIKNRRVQPSVIGYTVASNDSWKDPVHHETNTNQWKVMLLEFNMWLSILNENCHSFIEVLLSYQNLSVNYSFKENTRNMSNLRPLKCINPQNEAFIADKLFLRDRKELTPIKNINMDQQQPTKKHDKTDRKILTPIKSINMDQKQPTKKDSMDRKLTPIQNINMNQKDTTKEDKMREELFSY</sequence>
<reference evidence="3 4" key="1">
    <citation type="submission" date="2019-08" db="EMBL/GenBank/DDBJ databases">
        <authorList>
            <person name="Alioto T."/>
            <person name="Alioto T."/>
            <person name="Gomez Garrido J."/>
        </authorList>
    </citation>
    <scope>NUCLEOTIDE SEQUENCE [LARGE SCALE GENOMIC DNA]</scope>
</reference>
<evidence type="ECO:0000256" key="1">
    <source>
        <dbReference type="SAM" id="MobiDB-lite"/>
    </source>
</evidence>
<organism evidence="3 4">
    <name type="scientific">Cinara cedri</name>
    <dbReference type="NCBI Taxonomy" id="506608"/>
    <lineage>
        <taxon>Eukaryota</taxon>
        <taxon>Metazoa</taxon>
        <taxon>Ecdysozoa</taxon>
        <taxon>Arthropoda</taxon>
        <taxon>Hexapoda</taxon>
        <taxon>Insecta</taxon>
        <taxon>Pterygota</taxon>
        <taxon>Neoptera</taxon>
        <taxon>Paraneoptera</taxon>
        <taxon>Hemiptera</taxon>
        <taxon>Sternorrhyncha</taxon>
        <taxon>Aphidomorpha</taxon>
        <taxon>Aphidoidea</taxon>
        <taxon>Aphididae</taxon>
        <taxon>Lachninae</taxon>
        <taxon>Cinara</taxon>
    </lineage>
</organism>
<protein>
    <submittedName>
        <fullName evidence="3">Uncharacterized protein</fullName>
    </submittedName>
</protein>
<keyword evidence="4" id="KW-1185">Reference proteome</keyword>
<dbReference type="Proteomes" id="UP000325440">
    <property type="component" value="Unassembled WGS sequence"/>
</dbReference>
<evidence type="ECO:0000256" key="2">
    <source>
        <dbReference type="SAM" id="SignalP"/>
    </source>
</evidence>
<dbReference type="AlphaFoldDB" id="A0A5E4NST7"/>
<feature type="chain" id="PRO_5022720540" evidence="2">
    <location>
        <begin position="24"/>
        <end position="637"/>
    </location>
</feature>
<feature type="compositionally biased region" description="Polar residues" evidence="1">
    <location>
        <begin position="613"/>
        <end position="622"/>
    </location>
</feature>
<evidence type="ECO:0000313" key="3">
    <source>
        <dbReference type="EMBL" id="VVC46015.1"/>
    </source>
</evidence>
<dbReference type="EMBL" id="CABPRJ010002428">
    <property type="protein sequence ID" value="VVC46015.1"/>
    <property type="molecule type" value="Genomic_DNA"/>
</dbReference>
<keyword evidence="2" id="KW-0732">Signal</keyword>
<proteinExistence type="predicted"/>
<feature type="compositionally biased region" description="Basic and acidic residues" evidence="1">
    <location>
        <begin position="600"/>
        <end position="611"/>
    </location>
</feature>
<accession>A0A5E4NST7</accession>
<feature type="region of interest" description="Disordered" evidence="1">
    <location>
        <begin position="568"/>
        <end position="637"/>
    </location>
</feature>
<gene>
    <name evidence="3" type="ORF">CINCED_3A007411</name>
</gene>
<feature type="signal peptide" evidence="2">
    <location>
        <begin position="1"/>
        <end position="23"/>
    </location>
</feature>
<feature type="compositionally biased region" description="Basic and acidic residues" evidence="1">
    <location>
        <begin position="623"/>
        <end position="637"/>
    </location>
</feature>
<evidence type="ECO:0000313" key="4">
    <source>
        <dbReference type="Proteomes" id="UP000325440"/>
    </source>
</evidence>